<sequence length="110" mass="12408">MLWTVVWVVLVLATLVGAFLLGRRLWRSAVALGAELRRASETLDLLGERVEQLEEAARAAQVRVRPALGQDVEVLGSRVQELRAARRARSAGRQDRHRATVQDATRRWWG</sequence>
<keyword evidence="4" id="KW-1185">Reference proteome</keyword>
<name>A0A4P7SIW7_9CELL</name>
<feature type="coiled-coil region" evidence="1">
    <location>
        <begin position="36"/>
        <end position="63"/>
    </location>
</feature>
<dbReference type="EMBL" id="CP039291">
    <property type="protein sequence ID" value="QCB93608.1"/>
    <property type="molecule type" value="Genomic_DNA"/>
</dbReference>
<evidence type="ECO:0000313" key="3">
    <source>
        <dbReference type="EMBL" id="QCB93608.1"/>
    </source>
</evidence>
<proteinExistence type="predicted"/>
<evidence type="ECO:0000256" key="1">
    <source>
        <dbReference type="SAM" id="Coils"/>
    </source>
</evidence>
<organism evidence="3 4">
    <name type="scientific">Cellulomonas shaoxiangyii</name>
    <dbReference type="NCBI Taxonomy" id="2566013"/>
    <lineage>
        <taxon>Bacteria</taxon>
        <taxon>Bacillati</taxon>
        <taxon>Actinomycetota</taxon>
        <taxon>Actinomycetes</taxon>
        <taxon>Micrococcales</taxon>
        <taxon>Cellulomonadaceae</taxon>
        <taxon>Cellulomonas</taxon>
    </lineage>
</organism>
<keyword evidence="1" id="KW-0175">Coiled coil</keyword>
<feature type="region of interest" description="Disordered" evidence="2">
    <location>
        <begin position="86"/>
        <end position="110"/>
    </location>
</feature>
<feature type="compositionally biased region" description="Basic and acidic residues" evidence="2">
    <location>
        <begin position="92"/>
        <end position="110"/>
    </location>
</feature>
<protein>
    <submittedName>
        <fullName evidence="3">Uncharacterized protein</fullName>
    </submittedName>
</protein>
<dbReference type="AlphaFoldDB" id="A0A4P7SIW7"/>
<reference evidence="3 4" key="1">
    <citation type="submission" date="2019-04" db="EMBL/GenBank/DDBJ databases">
        <title>Isolation and identification of Cellulomonas shaoxiangyii sp. Nov. isolated from feces of the Tibetan antelopes (Pantholops hodgsonii) in the Qinghai-Tibet plateau of China.</title>
        <authorList>
            <person name="Tian Z."/>
        </authorList>
    </citation>
    <scope>NUCLEOTIDE SEQUENCE [LARGE SCALE GENOMIC DNA]</scope>
    <source>
        <strain evidence="3 4">Z28</strain>
    </source>
</reference>
<dbReference type="KEGG" id="celz:E5225_08570"/>
<dbReference type="RefSeq" id="WP_135972744.1">
    <property type="nucleotide sequence ID" value="NZ_CP039291.1"/>
</dbReference>
<dbReference type="Proteomes" id="UP000296469">
    <property type="component" value="Chromosome"/>
</dbReference>
<gene>
    <name evidence="3" type="ORF">E5225_08570</name>
</gene>
<accession>A0A4P7SIW7</accession>
<evidence type="ECO:0000256" key="2">
    <source>
        <dbReference type="SAM" id="MobiDB-lite"/>
    </source>
</evidence>
<evidence type="ECO:0000313" key="4">
    <source>
        <dbReference type="Proteomes" id="UP000296469"/>
    </source>
</evidence>